<comment type="caution">
    <text evidence="2">The sequence shown here is derived from an EMBL/GenBank/DDBJ whole genome shotgun (WGS) entry which is preliminary data.</text>
</comment>
<name>A0ABU4GJH0_9CLOT</name>
<keyword evidence="1" id="KW-0472">Membrane</keyword>
<dbReference type="EMBL" id="JAWONS010000133">
    <property type="protein sequence ID" value="MDW2797762.1"/>
    <property type="molecule type" value="Genomic_DNA"/>
</dbReference>
<sequence length="98" mass="10671">MLKKEQQIIVGGASTAAGLIISALGLPGGTALAIGGYIYTIAAAVSPYKMVVNQKLYEVYFSYDNVYYTHCYHETIKSYDTGNHLVDTRTEYHQSVGG</sequence>
<gene>
    <name evidence="2" type="ORF">RZO55_09285</name>
</gene>
<reference evidence="2 3" key="1">
    <citation type="submission" date="2023-10" db="EMBL/GenBank/DDBJ databases">
        <title>A novel Glycoside Hydrolase 43-Like Enzyme from Clostrdium boliviensis is an Endo-xylanase, and a Candidate for Xylooligosaccharides Production from Different Xylan Substrates.</title>
        <authorList>
            <person name="Alvarez M.T."/>
            <person name="Rocabado-Villegas L.R."/>
            <person name="Salas-Veizaga D.M."/>
            <person name="Linares-Pasten J.A."/>
            <person name="Gudmundsdottir E.E."/>
            <person name="Hreggvidsson G.O."/>
            <person name="Adlercreutz P."/>
            <person name="Nordberg Karlsson E."/>
        </authorList>
    </citation>
    <scope>NUCLEOTIDE SEQUENCE [LARGE SCALE GENOMIC DNA]</scope>
    <source>
        <strain evidence="2 3">E-1</strain>
    </source>
</reference>
<proteinExistence type="predicted"/>
<protein>
    <submittedName>
        <fullName evidence="2">Uncharacterized protein</fullName>
    </submittedName>
</protein>
<evidence type="ECO:0000313" key="2">
    <source>
        <dbReference type="EMBL" id="MDW2797762.1"/>
    </source>
</evidence>
<accession>A0ABU4GJH0</accession>
<evidence type="ECO:0000256" key="1">
    <source>
        <dbReference type="SAM" id="Phobius"/>
    </source>
</evidence>
<dbReference type="Proteomes" id="UP001276854">
    <property type="component" value="Unassembled WGS sequence"/>
</dbReference>
<keyword evidence="1" id="KW-0812">Transmembrane</keyword>
<feature type="transmembrane region" description="Helical" evidence="1">
    <location>
        <begin position="31"/>
        <end position="48"/>
    </location>
</feature>
<keyword evidence="1" id="KW-1133">Transmembrane helix</keyword>
<keyword evidence="3" id="KW-1185">Reference proteome</keyword>
<evidence type="ECO:0000313" key="3">
    <source>
        <dbReference type="Proteomes" id="UP001276854"/>
    </source>
</evidence>
<dbReference type="RefSeq" id="WP_318064009.1">
    <property type="nucleotide sequence ID" value="NZ_JAWONS010000133.1"/>
</dbReference>
<organism evidence="2 3">
    <name type="scientific">Clostridium boliviensis</name>
    <dbReference type="NCBI Taxonomy" id="318465"/>
    <lineage>
        <taxon>Bacteria</taxon>
        <taxon>Bacillati</taxon>
        <taxon>Bacillota</taxon>
        <taxon>Clostridia</taxon>
        <taxon>Eubacteriales</taxon>
        <taxon>Clostridiaceae</taxon>
        <taxon>Clostridium</taxon>
    </lineage>
</organism>
<feature type="transmembrane region" description="Helical" evidence="1">
    <location>
        <begin position="7"/>
        <end position="25"/>
    </location>
</feature>